<gene>
    <name evidence="1" type="ORF">SAY86_031757</name>
</gene>
<evidence type="ECO:0000313" key="2">
    <source>
        <dbReference type="Proteomes" id="UP001346149"/>
    </source>
</evidence>
<dbReference type="SUPFAM" id="SSF48403">
    <property type="entry name" value="Ankyrin repeat"/>
    <property type="match status" value="1"/>
</dbReference>
<comment type="caution">
    <text evidence="1">The sequence shown here is derived from an EMBL/GenBank/DDBJ whole genome shotgun (WGS) entry which is preliminary data.</text>
</comment>
<dbReference type="InterPro" id="IPR036770">
    <property type="entry name" value="Ankyrin_rpt-contain_sf"/>
</dbReference>
<dbReference type="Gene3D" id="1.25.40.20">
    <property type="entry name" value="Ankyrin repeat-containing domain"/>
    <property type="match status" value="1"/>
</dbReference>
<evidence type="ECO:0000313" key="1">
    <source>
        <dbReference type="EMBL" id="KAK4791344.1"/>
    </source>
</evidence>
<protein>
    <submittedName>
        <fullName evidence="1">Uncharacterized protein</fullName>
    </submittedName>
</protein>
<reference evidence="1 2" key="1">
    <citation type="journal article" date="2023" name="Hortic Res">
        <title>Pangenome of water caltrop reveals structural variations and asymmetric subgenome divergence after allopolyploidization.</title>
        <authorList>
            <person name="Zhang X."/>
            <person name="Chen Y."/>
            <person name="Wang L."/>
            <person name="Yuan Y."/>
            <person name="Fang M."/>
            <person name="Shi L."/>
            <person name="Lu R."/>
            <person name="Comes H.P."/>
            <person name="Ma Y."/>
            <person name="Chen Y."/>
            <person name="Huang G."/>
            <person name="Zhou Y."/>
            <person name="Zheng Z."/>
            <person name="Qiu Y."/>
        </authorList>
    </citation>
    <scope>NUCLEOTIDE SEQUENCE [LARGE SCALE GENOMIC DNA]</scope>
    <source>
        <strain evidence="1">F231</strain>
    </source>
</reference>
<dbReference type="Proteomes" id="UP001346149">
    <property type="component" value="Unassembled WGS sequence"/>
</dbReference>
<organism evidence="1 2">
    <name type="scientific">Trapa natans</name>
    <name type="common">Water chestnut</name>
    <dbReference type="NCBI Taxonomy" id="22666"/>
    <lineage>
        <taxon>Eukaryota</taxon>
        <taxon>Viridiplantae</taxon>
        <taxon>Streptophyta</taxon>
        <taxon>Embryophyta</taxon>
        <taxon>Tracheophyta</taxon>
        <taxon>Spermatophyta</taxon>
        <taxon>Magnoliopsida</taxon>
        <taxon>eudicotyledons</taxon>
        <taxon>Gunneridae</taxon>
        <taxon>Pentapetalae</taxon>
        <taxon>rosids</taxon>
        <taxon>malvids</taxon>
        <taxon>Myrtales</taxon>
        <taxon>Lythraceae</taxon>
        <taxon>Trapa</taxon>
    </lineage>
</organism>
<proteinExistence type="predicted"/>
<dbReference type="AlphaFoldDB" id="A0AAN7R3T9"/>
<name>A0AAN7R3T9_TRANT</name>
<keyword evidence="2" id="KW-1185">Reference proteome</keyword>
<dbReference type="EMBL" id="JAXQNO010000009">
    <property type="protein sequence ID" value="KAK4791344.1"/>
    <property type="molecule type" value="Genomic_DNA"/>
</dbReference>
<accession>A0AAN7R3T9</accession>
<sequence>MTEFLLDKGSDIDKPDIHGWTPRDLAEQQGHEHIKELFKTRRKTSATPVVGIPPLTHMLDQFSSNRTIRPASERDRIVAARPMRRTKDCFQNWHVLTIEDGERERESRNWHDLEGKLCAATSQDVVYCHFLMVSSV</sequence>